<dbReference type="InterPro" id="IPR050600">
    <property type="entry name" value="SETD3_SETD6_MTase"/>
</dbReference>
<name>A0A2N9IN08_FAGSY</name>
<dbReference type="GO" id="GO:0016279">
    <property type="term" value="F:protein-lysine N-methyltransferase activity"/>
    <property type="evidence" value="ECO:0007669"/>
    <property type="project" value="TreeGrafter"/>
</dbReference>
<dbReference type="AlphaFoldDB" id="A0A2N9IN08"/>
<dbReference type="InterPro" id="IPR046341">
    <property type="entry name" value="SET_dom_sf"/>
</dbReference>
<gene>
    <name evidence="2" type="ORF">FSB_LOCUS53345</name>
</gene>
<sequence>MLQISRIIHLDEVELYFGEDDACSSMEYYSPRNEVEALNSILSLLDISLSSGACMQMNVLQELREAIIGMICDFGDKNHVKTIILENNSCGKEECLLQWGVNNGIRTRLQIAYVEGAGRGAIARENLNVGDIALEIPVSTIISEELVLESNMPMSYISGINVDNGSDNGLKISHLLLSDDMILFCDAERDKCEELMAVAYGRVLKWGGIDLSAMFTLKRGVEIECGFGMAVPRGVRRIGMSSSSYCLMIGNSTLLLLCLNYRSPDRMRWHLSGLSFGVDAIMALDGTLLLEEIMQAKQHLQTQYDEFFPALCNDHPDIFPRELYTWEQFLWACELWYSNSMKVMFPDGKLRTCLIPIAGFLNHSLYPHILHYGKVDSATNSLKFCLSRPCSAGEQCFLSYGNFSSSHLTTFYGFLPQGDNPYDVIPLDIDAAQDDCTEISRRSNWTTHMLRPNLENEMEVLEDLRIIFDDMMESLGDADLDDRFLLYDFGVV</sequence>
<accession>A0A2N9IN08</accession>
<dbReference type="CDD" id="cd10527">
    <property type="entry name" value="SET_LSMT"/>
    <property type="match status" value="1"/>
</dbReference>
<dbReference type="InterPro" id="IPR001214">
    <property type="entry name" value="SET_dom"/>
</dbReference>
<evidence type="ECO:0000313" key="2">
    <source>
        <dbReference type="EMBL" id="SPD25463.1"/>
    </source>
</evidence>
<proteinExistence type="predicted"/>
<protein>
    <recommendedName>
        <fullName evidence="1">SET domain-containing protein</fullName>
    </recommendedName>
</protein>
<dbReference type="PROSITE" id="PS50280">
    <property type="entry name" value="SET"/>
    <property type="match status" value="1"/>
</dbReference>
<dbReference type="PANTHER" id="PTHR13271:SF103">
    <property type="entry name" value="N-METHYLTRANSFERASE DOMAIN AND SET DOMAIN CONTAINING PROTEIN-RELATED"/>
    <property type="match status" value="1"/>
</dbReference>
<dbReference type="PANTHER" id="PTHR13271">
    <property type="entry name" value="UNCHARACTERIZED PUTATIVE METHYLTRANSFERASE"/>
    <property type="match status" value="1"/>
</dbReference>
<reference evidence="2" key="1">
    <citation type="submission" date="2018-02" db="EMBL/GenBank/DDBJ databases">
        <authorList>
            <person name="Cohen D.B."/>
            <person name="Kent A.D."/>
        </authorList>
    </citation>
    <scope>NUCLEOTIDE SEQUENCE</scope>
</reference>
<feature type="domain" description="SET" evidence="1">
    <location>
        <begin position="107"/>
        <end position="401"/>
    </location>
</feature>
<dbReference type="Gene3D" id="3.90.1410.10">
    <property type="entry name" value="set domain protein methyltransferase, domain 1"/>
    <property type="match status" value="2"/>
</dbReference>
<dbReference type="EMBL" id="OIVN01006117">
    <property type="protein sequence ID" value="SPD25463.1"/>
    <property type="molecule type" value="Genomic_DNA"/>
</dbReference>
<evidence type="ECO:0000259" key="1">
    <source>
        <dbReference type="PROSITE" id="PS50280"/>
    </source>
</evidence>
<dbReference type="SUPFAM" id="SSF82199">
    <property type="entry name" value="SET domain"/>
    <property type="match status" value="2"/>
</dbReference>
<organism evidence="2">
    <name type="scientific">Fagus sylvatica</name>
    <name type="common">Beechnut</name>
    <dbReference type="NCBI Taxonomy" id="28930"/>
    <lineage>
        <taxon>Eukaryota</taxon>
        <taxon>Viridiplantae</taxon>
        <taxon>Streptophyta</taxon>
        <taxon>Embryophyta</taxon>
        <taxon>Tracheophyta</taxon>
        <taxon>Spermatophyta</taxon>
        <taxon>Magnoliopsida</taxon>
        <taxon>eudicotyledons</taxon>
        <taxon>Gunneridae</taxon>
        <taxon>Pentapetalae</taxon>
        <taxon>rosids</taxon>
        <taxon>fabids</taxon>
        <taxon>Fagales</taxon>
        <taxon>Fagaceae</taxon>
        <taxon>Fagus</taxon>
    </lineage>
</organism>